<feature type="domain" description="MHYT" evidence="2">
    <location>
        <begin position="10"/>
        <end position="199"/>
    </location>
</feature>
<feature type="transmembrane region" description="Helical" evidence="1">
    <location>
        <begin position="46"/>
        <end position="73"/>
    </location>
</feature>
<keyword evidence="3" id="KW-0808">Transferase</keyword>
<dbReference type="Pfam" id="PF03707">
    <property type="entry name" value="MHYT"/>
    <property type="match status" value="2"/>
</dbReference>
<accession>A0ABR9SFR6</accession>
<dbReference type="PANTHER" id="PTHR35152">
    <property type="entry name" value="DOMAIN SIGNALLING PROTEIN, PUTATIVE (AFU_ORTHOLOGUE AFUA_5G11310)-RELATED"/>
    <property type="match status" value="1"/>
</dbReference>
<dbReference type="PANTHER" id="PTHR35152:SF1">
    <property type="entry name" value="DOMAIN SIGNALLING PROTEIN, PUTATIVE (AFU_ORTHOLOGUE AFUA_5G11310)-RELATED"/>
    <property type="match status" value="1"/>
</dbReference>
<feature type="transmembrane region" description="Helical" evidence="1">
    <location>
        <begin position="147"/>
        <end position="168"/>
    </location>
</feature>
<dbReference type="InterPro" id="IPR005330">
    <property type="entry name" value="MHYT_dom"/>
</dbReference>
<evidence type="ECO:0000259" key="2">
    <source>
        <dbReference type="PROSITE" id="PS50924"/>
    </source>
</evidence>
<protein>
    <submittedName>
        <fullName evidence="3">Histidine kinase</fullName>
    </submittedName>
</protein>
<keyword evidence="1" id="KW-1133">Transmembrane helix</keyword>
<feature type="transmembrane region" description="Helical" evidence="1">
    <location>
        <begin position="115"/>
        <end position="135"/>
    </location>
</feature>
<keyword evidence="4" id="KW-1185">Reference proteome</keyword>
<keyword evidence="1" id="KW-0812">Transmembrane</keyword>
<evidence type="ECO:0000256" key="1">
    <source>
        <dbReference type="PROSITE-ProRule" id="PRU00244"/>
    </source>
</evidence>
<comment type="caution">
    <text evidence="3">The sequence shown here is derived from an EMBL/GenBank/DDBJ whole genome shotgun (WGS) entry which is preliminary data.</text>
</comment>
<dbReference type="GO" id="GO:0016301">
    <property type="term" value="F:kinase activity"/>
    <property type="evidence" value="ECO:0007669"/>
    <property type="project" value="UniProtKB-KW"/>
</dbReference>
<dbReference type="Proteomes" id="UP000715965">
    <property type="component" value="Unassembled WGS sequence"/>
</dbReference>
<feature type="transmembrane region" description="Helical" evidence="1">
    <location>
        <begin position="175"/>
        <end position="198"/>
    </location>
</feature>
<sequence>MTHLPMTTSYAPAWVALSFLISATGAFVALTAAARIAQPGRALDRINLLAAGAALGGIGIWSMHFVGMLAVHVDMGVSYSLPETIASLLFAVVGSAAGLLWVARDPRSLGRTLGAGLLLGVAVVVMHFLGMAGMRFGGVFEWDATRIAISVVIAVVAATAALTLAFRVRGVPARAVAAAIMAVAVGAMHYTGMSAATFICTTTDPSAFPVGATLVPSLELPVMVTLLSLGLAVIIAIDQAFQRFSHPVTARG</sequence>
<organism evidence="3 4">
    <name type="scientific">Ramlibacter aquaticus</name>
    <dbReference type="NCBI Taxonomy" id="2780094"/>
    <lineage>
        <taxon>Bacteria</taxon>
        <taxon>Pseudomonadati</taxon>
        <taxon>Pseudomonadota</taxon>
        <taxon>Betaproteobacteria</taxon>
        <taxon>Burkholderiales</taxon>
        <taxon>Comamonadaceae</taxon>
        <taxon>Ramlibacter</taxon>
    </lineage>
</organism>
<gene>
    <name evidence="3" type="ORF">IM725_11340</name>
</gene>
<feature type="transmembrane region" description="Helical" evidence="1">
    <location>
        <begin position="218"/>
        <end position="237"/>
    </location>
</feature>
<dbReference type="EMBL" id="JADDOJ010000041">
    <property type="protein sequence ID" value="MBE7941163.1"/>
    <property type="molecule type" value="Genomic_DNA"/>
</dbReference>
<keyword evidence="1" id="KW-0472">Membrane</keyword>
<feature type="transmembrane region" description="Helical" evidence="1">
    <location>
        <begin position="12"/>
        <end position="34"/>
    </location>
</feature>
<dbReference type="PROSITE" id="PS50924">
    <property type="entry name" value="MHYT"/>
    <property type="match status" value="1"/>
</dbReference>
<evidence type="ECO:0000313" key="4">
    <source>
        <dbReference type="Proteomes" id="UP000715965"/>
    </source>
</evidence>
<keyword evidence="3" id="KW-0418">Kinase</keyword>
<evidence type="ECO:0000313" key="3">
    <source>
        <dbReference type="EMBL" id="MBE7941163.1"/>
    </source>
</evidence>
<reference evidence="3 4" key="1">
    <citation type="submission" date="2020-10" db="EMBL/GenBank/DDBJ databases">
        <title>Draft genome of Ramlibacter aquaticus LMG 30558.</title>
        <authorList>
            <person name="Props R."/>
        </authorList>
    </citation>
    <scope>NUCLEOTIDE SEQUENCE [LARGE SCALE GENOMIC DNA]</scope>
    <source>
        <strain evidence="3 4">LMG 30558</strain>
    </source>
</reference>
<proteinExistence type="predicted"/>
<name>A0ABR9SFR6_9BURK</name>
<feature type="transmembrane region" description="Helical" evidence="1">
    <location>
        <begin position="85"/>
        <end position="103"/>
    </location>
</feature>